<feature type="binding site" evidence="10">
    <location>
        <position position="106"/>
    </location>
    <ligand>
        <name>5-phospho-alpha-D-ribose 1-diphosphate</name>
        <dbReference type="ChEBI" id="CHEBI:58017"/>
        <note>ligand shared between dimeric partners</note>
    </ligand>
</feature>
<dbReference type="Proteomes" id="UP000317199">
    <property type="component" value="Chromosome"/>
</dbReference>
<dbReference type="PANTHER" id="PTHR46683">
    <property type="entry name" value="OROTATE PHOSPHORIBOSYLTRANSFERASE 1-RELATED"/>
    <property type="match status" value="1"/>
</dbReference>
<feature type="binding site" description="in other chain" evidence="10">
    <location>
        <begin position="76"/>
        <end position="77"/>
    </location>
    <ligand>
        <name>5-phospho-alpha-D-ribose 1-diphosphate</name>
        <dbReference type="ChEBI" id="CHEBI:58017"/>
        <note>ligand shared between dimeric partners</note>
    </ligand>
</feature>
<dbReference type="FunFam" id="3.40.50.2020:FF:000052">
    <property type="entry name" value="Orotate phosphoribosyltransferase"/>
    <property type="match status" value="1"/>
</dbReference>
<dbReference type="OrthoDB" id="9779060at2"/>
<dbReference type="GO" id="GO:0046132">
    <property type="term" value="P:pyrimidine ribonucleoside biosynthetic process"/>
    <property type="evidence" value="ECO:0007669"/>
    <property type="project" value="TreeGrafter"/>
</dbReference>
<dbReference type="InterPro" id="IPR029057">
    <property type="entry name" value="PRTase-like"/>
</dbReference>
<feature type="domain" description="Phosphoribosyltransferase" evidence="11">
    <location>
        <begin position="68"/>
        <end position="164"/>
    </location>
</feature>
<evidence type="ECO:0000256" key="4">
    <source>
        <dbReference type="ARBA" id="ARBA00011738"/>
    </source>
</evidence>
<keyword evidence="7 10" id="KW-0808">Transferase</keyword>
<feature type="binding site" description="in other chain" evidence="10">
    <location>
        <begin position="128"/>
        <end position="136"/>
    </location>
    <ligand>
        <name>5-phospho-alpha-D-ribose 1-diphosphate</name>
        <dbReference type="ChEBI" id="CHEBI:58017"/>
        <note>ligand shared between dimeric partners</note>
    </ligand>
</feature>
<keyword evidence="6 10" id="KW-0328">Glycosyltransferase</keyword>
<dbReference type="SUPFAM" id="SSF53271">
    <property type="entry name" value="PRTase-like"/>
    <property type="match status" value="1"/>
</dbReference>
<feature type="binding site" evidence="10">
    <location>
        <position position="132"/>
    </location>
    <ligand>
        <name>orotate</name>
        <dbReference type="ChEBI" id="CHEBI:30839"/>
    </ligand>
</feature>
<evidence type="ECO:0000259" key="11">
    <source>
        <dbReference type="Pfam" id="PF00156"/>
    </source>
</evidence>
<feature type="binding site" evidence="10">
    <location>
        <position position="108"/>
    </location>
    <ligand>
        <name>5-phospho-alpha-D-ribose 1-diphosphate</name>
        <dbReference type="ChEBI" id="CHEBI:58017"/>
        <note>ligand shared between dimeric partners</note>
    </ligand>
</feature>
<evidence type="ECO:0000256" key="2">
    <source>
        <dbReference type="ARBA" id="ARBA00004889"/>
    </source>
</evidence>
<dbReference type="RefSeq" id="WP_141622184.1">
    <property type="nucleotide sequence ID" value="NZ_CP041242.1"/>
</dbReference>
<evidence type="ECO:0000256" key="3">
    <source>
        <dbReference type="ARBA" id="ARBA00006340"/>
    </source>
</evidence>
<feature type="binding site" description="in other chain" evidence="10">
    <location>
        <position position="103"/>
    </location>
    <ligand>
        <name>5-phospho-alpha-D-ribose 1-diphosphate</name>
        <dbReference type="ChEBI" id="CHEBI:58017"/>
        <note>ligand shared between dimeric partners</note>
    </ligand>
</feature>
<comment type="catalytic activity">
    <reaction evidence="10">
        <text>orotidine 5'-phosphate + diphosphate = orotate + 5-phospho-alpha-D-ribose 1-diphosphate</text>
        <dbReference type="Rhea" id="RHEA:10380"/>
        <dbReference type="ChEBI" id="CHEBI:30839"/>
        <dbReference type="ChEBI" id="CHEBI:33019"/>
        <dbReference type="ChEBI" id="CHEBI:57538"/>
        <dbReference type="ChEBI" id="CHEBI:58017"/>
        <dbReference type="EC" id="2.4.2.10"/>
    </reaction>
</comment>
<dbReference type="EC" id="2.4.2.10" evidence="5 10"/>
<evidence type="ECO:0000256" key="5">
    <source>
        <dbReference type="ARBA" id="ARBA00011971"/>
    </source>
</evidence>
<comment type="similarity">
    <text evidence="3 10">Belongs to the purine/pyrimidine phosphoribosyltransferase family. PyrE subfamily.</text>
</comment>
<feature type="binding site" evidence="10">
    <location>
        <position position="160"/>
    </location>
    <ligand>
        <name>orotate</name>
        <dbReference type="ChEBI" id="CHEBI:30839"/>
    </ligand>
</feature>
<dbReference type="GO" id="GO:0005737">
    <property type="term" value="C:cytoplasm"/>
    <property type="evidence" value="ECO:0007669"/>
    <property type="project" value="TreeGrafter"/>
</dbReference>
<keyword evidence="9 10" id="KW-0665">Pyrimidine biosynthesis</keyword>
<dbReference type="InterPro" id="IPR023031">
    <property type="entry name" value="OPRT"/>
</dbReference>
<sequence length="224" mass="23488">MSYKSRFLQLALDARALRFGEFTLKSGRLSPYFFNAGLFNTGTALAGLATCYADAIDAEGLAGSIKDFDLLFGPAYKGIPLATALACEYARRGRDLPVAFNRKEAKAHGEGGSLIGAPLGGRRVLVVDDVITAGTAIREALSIIRGAGGTPAGIVIALDRQEAVDPTVSRRSAAETVADEQGIPVVSVASLADLLAFTSADGTLADQQSRLLAYRDTYGSRTRG</sequence>
<feature type="binding site" evidence="10">
    <location>
        <position position="102"/>
    </location>
    <ligand>
        <name>5-phospho-alpha-D-ribose 1-diphosphate</name>
        <dbReference type="ChEBI" id="CHEBI:58017"/>
        <note>ligand shared between dimeric partners</note>
    </ligand>
</feature>
<dbReference type="Pfam" id="PF00156">
    <property type="entry name" value="Pribosyltran"/>
    <property type="match status" value="1"/>
</dbReference>
<comment type="subunit">
    <text evidence="4 10">Homodimer.</text>
</comment>
<reference evidence="12 13" key="1">
    <citation type="submission" date="2019-06" db="EMBL/GenBank/DDBJ databases">
        <title>Lysobacter alkalisoli sp. nov. isolated from saline-alkali soil.</title>
        <authorList>
            <person name="Sun J.-Q."/>
            <person name="Xu L."/>
        </authorList>
    </citation>
    <scope>NUCLEOTIDE SEQUENCE [LARGE SCALE GENOMIC DNA]</scope>
    <source>
        <strain evidence="12 13">SJ-36</strain>
    </source>
</reference>
<organism evidence="12 13">
    <name type="scientific">Marilutibacter alkalisoli</name>
    <dbReference type="NCBI Taxonomy" id="2591633"/>
    <lineage>
        <taxon>Bacteria</taxon>
        <taxon>Pseudomonadati</taxon>
        <taxon>Pseudomonadota</taxon>
        <taxon>Gammaproteobacteria</taxon>
        <taxon>Lysobacterales</taxon>
        <taxon>Lysobacteraceae</taxon>
        <taxon>Marilutibacter</taxon>
    </lineage>
</organism>
<dbReference type="PANTHER" id="PTHR46683:SF1">
    <property type="entry name" value="OROTATE PHOSPHORIBOSYLTRANSFERASE 1-RELATED"/>
    <property type="match status" value="1"/>
</dbReference>
<comment type="pathway">
    <text evidence="2 10">Pyrimidine metabolism; UMP biosynthesis via de novo pathway; UMP from orotate: step 1/2.</text>
</comment>
<dbReference type="CDD" id="cd06223">
    <property type="entry name" value="PRTases_typeI"/>
    <property type="match status" value="1"/>
</dbReference>
<dbReference type="InterPro" id="IPR000836">
    <property type="entry name" value="PRTase_dom"/>
</dbReference>
<comment type="cofactor">
    <cofactor evidence="10">
        <name>Mg(2+)</name>
        <dbReference type="ChEBI" id="CHEBI:18420"/>
    </cofactor>
</comment>
<proteinExistence type="inferred from homology"/>
<evidence type="ECO:0000256" key="7">
    <source>
        <dbReference type="ARBA" id="ARBA00022679"/>
    </source>
</evidence>
<feature type="binding site" description="in other chain" evidence="10">
    <location>
        <position position="25"/>
    </location>
    <ligand>
        <name>5-phospho-alpha-D-ribose 1-diphosphate</name>
        <dbReference type="ChEBI" id="CHEBI:58017"/>
        <note>ligand shared between dimeric partners</note>
    </ligand>
</feature>
<keyword evidence="13" id="KW-1185">Reference proteome</keyword>
<evidence type="ECO:0000256" key="10">
    <source>
        <dbReference type="HAMAP-Rule" id="MF_01208"/>
    </source>
</evidence>
<dbReference type="NCBIfam" id="TIGR00336">
    <property type="entry name" value="pyrE"/>
    <property type="match status" value="1"/>
</dbReference>
<dbReference type="HAMAP" id="MF_01208">
    <property type="entry name" value="PyrE"/>
    <property type="match status" value="1"/>
</dbReference>
<evidence type="ECO:0000256" key="9">
    <source>
        <dbReference type="ARBA" id="ARBA00022975"/>
    </source>
</evidence>
<dbReference type="KEGG" id="lyj:FKV23_00980"/>
<dbReference type="GO" id="GO:0004588">
    <property type="term" value="F:orotate phosphoribosyltransferase activity"/>
    <property type="evidence" value="ECO:0007669"/>
    <property type="project" value="UniProtKB-UniRule"/>
</dbReference>
<feature type="binding site" evidence="10">
    <location>
        <begin position="33"/>
        <end position="34"/>
    </location>
    <ligand>
        <name>orotate</name>
        <dbReference type="ChEBI" id="CHEBI:30839"/>
    </ligand>
</feature>
<evidence type="ECO:0000313" key="12">
    <source>
        <dbReference type="EMBL" id="QDH68841.1"/>
    </source>
</evidence>
<dbReference type="AlphaFoldDB" id="A0A514BN91"/>
<dbReference type="Gene3D" id="3.40.50.2020">
    <property type="match status" value="1"/>
</dbReference>
<evidence type="ECO:0000256" key="1">
    <source>
        <dbReference type="ARBA" id="ARBA00003769"/>
    </source>
</evidence>
<dbReference type="GO" id="GO:0006207">
    <property type="term" value="P:'de novo' pyrimidine nucleobase biosynthetic process"/>
    <property type="evidence" value="ECO:0007669"/>
    <property type="project" value="TreeGrafter"/>
</dbReference>
<accession>A0A514BN91</accession>
<gene>
    <name evidence="10 12" type="primary">pyrE</name>
    <name evidence="12" type="ORF">FKV23_00980</name>
</gene>
<dbReference type="GO" id="GO:0044205">
    <property type="term" value="P:'de novo' UMP biosynthetic process"/>
    <property type="evidence" value="ECO:0007669"/>
    <property type="project" value="UniProtKB-UniRule"/>
</dbReference>
<comment type="function">
    <text evidence="1 10">Catalyzes the transfer of a ribosyl phosphate group from 5-phosphoribose 1-diphosphate to orotate, leading to the formation of orotidine monophosphate (OMP).</text>
</comment>
<evidence type="ECO:0000256" key="8">
    <source>
        <dbReference type="ARBA" id="ARBA00022842"/>
    </source>
</evidence>
<keyword evidence="8 10" id="KW-0460">Magnesium</keyword>
<dbReference type="UniPathway" id="UPA00070">
    <property type="reaction ID" value="UER00119"/>
</dbReference>
<protein>
    <recommendedName>
        <fullName evidence="5 10">Orotate phosphoribosyltransferase</fullName>
        <shortName evidence="10">OPRT</shortName>
        <shortName evidence="10">OPRTase</shortName>
        <ecNumber evidence="5 10">2.4.2.10</ecNumber>
    </recommendedName>
</protein>
<dbReference type="EMBL" id="CP041242">
    <property type="protein sequence ID" value="QDH68841.1"/>
    <property type="molecule type" value="Genomic_DNA"/>
</dbReference>
<dbReference type="GO" id="GO:0000287">
    <property type="term" value="F:magnesium ion binding"/>
    <property type="evidence" value="ECO:0007669"/>
    <property type="project" value="UniProtKB-UniRule"/>
</dbReference>
<dbReference type="InterPro" id="IPR004467">
    <property type="entry name" value="Or_phspho_trans_dom"/>
</dbReference>
<evidence type="ECO:0000256" key="6">
    <source>
        <dbReference type="ARBA" id="ARBA00022676"/>
    </source>
</evidence>
<name>A0A514BN91_9GAMM</name>
<evidence type="ECO:0000313" key="13">
    <source>
        <dbReference type="Proteomes" id="UP000317199"/>
    </source>
</evidence>